<dbReference type="Gene3D" id="1.10.3730.10">
    <property type="entry name" value="ProC C-terminal domain-like"/>
    <property type="match status" value="1"/>
</dbReference>
<name>A0A521F9B9_9RHOB</name>
<dbReference type="Proteomes" id="UP000319014">
    <property type="component" value="Unassembled WGS sequence"/>
</dbReference>
<dbReference type="PIRSF" id="PIRSF000193">
    <property type="entry name" value="Pyrrol-5-carb_rd"/>
    <property type="match status" value="1"/>
</dbReference>
<evidence type="ECO:0000313" key="8">
    <source>
        <dbReference type="EMBL" id="SMO92758.1"/>
    </source>
</evidence>
<comment type="function">
    <text evidence="4">Catalyzes the reduction of 1-pyrroline-5-carboxylate (PCA) to L-proline.</text>
</comment>
<comment type="catalytic activity">
    <reaction evidence="4">
        <text>L-proline + NAD(+) = (S)-1-pyrroline-5-carboxylate + NADH + 2 H(+)</text>
        <dbReference type="Rhea" id="RHEA:14105"/>
        <dbReference type="ChEBI" id="CHEBI:15378"/>
        <dbReference type="ChEBI" id="CHEBI:17388"/>
        <dbReference type="ChEBI" id="CHEBI:57540"/>
        <dbReference type="ChEBI" id="CHEBI:57945"/>
        <dbReference type="ChEBI" id="CHEBI:60039"/>
        <dbReference type="EC" id="1.5.1.2"/>
    </reaction>
</comment>
<dbReference type="InterPro" id="IPR036291">
    <property type="entry name" value="NAD(P)-bd_dom_sf"/>
</dbReference>
<keyword evidence="4" id="KW-0028">Amino-acid biosynthesis</keyword>
<dbReference type="InterPro" id="IPR000304">
    <property type="entry name" value="Pyrroline-COOH_reductase"/>
</dbReference>
<evidence type="ECO:0000259" key="7">
    <source>
        <dbReference type="Pfam" id="PF14748"/>
    </source>
</evidence>
<evidence type="ECO:0000256" key="3">
    <source>
        <dbReference type="ARBA" id="ARBA00023002"/>
    </source>
</evidence>
<dbReference type="Gene3D" id="3.40.50.720">
    <property type="entry name" value="NAD(P)-binding Rossmann-like Domain"/>
    <property type="match status" value="1"/>
</dbReference>
<dbReference type="PANTHER" id="PTHR11645">
    <property type="entry name" value="PYRROLINE-5-CARBOXYLATE REDUCTASE"/>
    <property type="match status" value="1"/>
</dbReference>
<comment type="subcellular location">
    <subcellularLocation>
        <location evidence="4">Cytoplasm</location>
    </subcellularLocation>
</comment>
<evidence type="ECO:0000256" key="5">
    <source>
        <dbReference type="PIRSR" id="PIRSR000193-1"/>
    </source>
</evidence>
<organism evidence="8 9">
    <name type="scientific">Paracoccus laeviglucosivorans</name>
    <dbReference type="NCBI Taxonomy" id="1197861"/>
    <lineage>
        <taxon>Bacteria</taxon>
        <taxon>Pseudomonadati</taxon>
        <taxon>Pseudomonadota</taxon>
        <taxon>Alphaproteobacteria</taxon>
        <taxon>Rhodobacterales</taxon>
        <taxon>Paracoccaceae</taxon>
        <taxon>Paracoccus</taxon>
    </lineage>
</organism>
<evidence type="ECO:0000259" key="6">
    <source>
        <dbReference type="Pfam" id="PF03807"/>
    </source>
</evidence>
<comment type="catalytic activity">
    <reaction evidence="4">
        <text>L-proline + NADP(+) = (S)-1-pyrroline-5-carboxylate + NADPH + 2 H(+)</text>
        <dbReference type="Rhea" id="RHEA:14109"/>
        <dbReference type="ChEBI" id="CHEBI:15378"/>
        <dbReference type="ChEBI" id="CHEBI:17388"/>
        <dbReference type="ChEBI" id="CHEBI:57783"/>
        <dbReference type="ChEBI" id="CHEBI:58349"/>
        <dbReference type="ChEBI" id="CHEBI:60039"/>
        <dbReference type="EC" id="1.5.1.2"/>
    </reaction>
</comment>
<evidence type="ECO:0000313" key="9">
    <source>
        <dbReference type="Proteomes" id="UP000319014"/>
    </source>
</evidence>
<comment type="pathway">
    <text evidence="4">Amino-acid biosynthesis; L-proline biosynthesis; L-proline from L-glutamate 5-semialdehyde: step 1/1.</text>
</comment>
<keyword evidence="2 4" id="KW-0521">NADP</keyword>
<evidence type="ECO:0000256" key="2">
    <source>
        <dbReference type="ARBA" id="ARBA00022857"/>
    </source>
</evidence>
<dbReference type="GO" id="GO:0055129">
    <property type="term" value="P:L-proline biosynthetic process"/>
    <property type="evidence" value="ECO:0007669"/>
    <property type="project" value="UniProtKB-UniRule"/>
</dbReference>
<dbReference type="EC" id="1.5.1.2" evidence="4"/>
<sequence length="262" mass="27156">MRVGIIGGTGWLGSALGQRLLAQGIVSPDDLILLNRSGPKESFHGHRVRWAQDASELAALADVIVVSVRPQDWPAVQFDASGKLVISFMAGIPFSDMTRVGGRVVRAMPNAAAEIGTSYSPFWAGPGVTDTDRGVVIRLLSAIGTTDELGNEEQIDLMTALPGSGAAYPALMAVAMARFMQAQGVAEDIAWPATEAAVCGGAAMLVGQTQKAESLLAAYLDYRGTTAAGIDAAEAAGFSAAITQALQAATEKTRRISAELPG</sequence>
<keyword evidence="9" id="KW-1185">Reference proteome</keyword>
<evidence type="ECO:0000256" key="4">
    <source>
        <dbReference type="HAMAP-Rule" id="MF_01925"/>
    </source>
</evidence>
<keyword evidence="4" id="KW-0641">Proline biosynthesis</keyword>
<protein>
    <recommendedName>
        <fullName evidence="4">Pyrroline-5-carboxylate reductase</fullName>
        <shortName evidence="4">P5C reductase</shortName>
        <shortName evidence="4">P5CR</shortName>
        <ecNumber evidence="4">1.5.1.2</ecNumber>
    </recommendedName>
    <alternativeName>
        <fullName evidence="4">PCA reductase</fullName>
    </alternativeName>
</protein>
<dbReference type="Pfam" id="PF14748">
    <property type="entry name" value="P5CR_dimer"/>
    <property type="match status" value="1"/>
</dbReference>
<dbReference type="UniPathway" id="UPA00098">
    <property type="reaction ID" value="UER00361"/>
</dbReference>
<evidence type="ECO:0000256" key="1">
    <source>
        <dbReference type="ARBA" id="ARBA00005525"/>
    </source>
</evidence>
<proteinExistence type="inferred from homology"/>
<dbReference type="OrthoDB" id="8418678at2"/>
<dbReference type="Pfam" id="PF03807">
    <property type="entry name" value="F420_oxidored"/>
    <property type="match status" value="1"/>
</dbReference>
<feature type="domain" description="Pyrroline-5-carboxylate reductase catalytic N-terminal" evidence="6">
    <location>
        <begin position="2"/>
        <end position="91"/>
    </location>
</feature>
<dbReference type="InterPro" id="IPR029036">
    <property type="entry name" value="P5CR_dimer"/>
</dbReference>
<dbReference type="EMBL" id="FXTK01000019">
    <property type="protein sequence ID" value="SMO92758.1"/>
    <property type="molecule type" value="Genomic_DNA"/>
</dbReference>
<dbReference type="InterPro" id="IPR028939">
    <property type="entry name" value="P5C_Rdtase_cat_N"/>
</dbReference>
<reference evidence="8 9" key="1">
    <citation type="submission" date="2017-05" db="EMBL/GenBank/DDBJ databases">
        <authorList>
            <person name="Varghese N."/>
            <person name="Submissions S."/>
        </authorList>
    </citation>
    <scope>NUCLEOTIDE SEQUENCE [LARGE SCALE GENOMIC DNA]</scope>
    <source>
        <strain evidence="8 9">DSM 100094</strain>
    </source>
</reference>
<dbReference type="GO" id="GO:0005737">
    <property type="term" value="C:cytoplasm"/>
    <property type="evidence" value="ECO:0007669"/>
    <property type="project" value="UniProtKB-SubCell"/>
</dbReference>
<dbReference type="SUPFAM" id="SSF48179">
    <property type="entry name" value="6-phosphogluconate dehydrogenase C-terminal domain-like"/>
    <property type="match status" value="1"/>
</dbReference>
<dbReference type="RefSeq" id="WP_142664352.1">
    <property type="nucleotide sequence ID" value="NZ_FXTK01000019.1"/>
</dbReference>
<feature type="binding site" evidence="5">
    <location>
        <begin position="6"/>
        <end position="12"/>
    </location>
    <ligand>
        <name>NADP(+)</name>
        <dbReference type="ChEBI" id="CHEBI:58349"/>
    </ligand>
</feature>
<gene>
    <name evidence="4" type="primary">proC</name>
    <name evidence="8" type="ORF">SAMN06265221_11923</name>
</gene>
<dbReference type="PANTHER" id="PTHR11645:SF0">
    <property type="entry name" value="PYRROLINE-5-CARBOXYLATE REDUCTASE 3"/>
    <property type="match status" value="1"/>
</dbReference>
<keyword evidence="4" id="KW-0963">Cytoplasm</keyword>
<dbReference type="GO" id="GO:0004735">
    <property type="term" value="F:pyrroline-5-carboxylate reductase activity"/>
    <property type="evidence" value="ECO:0007669"/>
    <property type="project" value="UniProtKB-UniRule"/>
</dbReference>
<accession>A0A521F9B9</accession>
<dbReference type="HAMAP" id="MF_01925">
    <property type="entry name" value="P5C_reductase"/>
    <property type="match status" value="1"/>
</dbReference>
<feature type="domain" description="Pyrroline-5-carboxylate reductase dimerisation" evidence="7">
    <location>
        <begin position="152"/>
        <end position="255"/>
    </location>
</feature>
<keyword evidence="3 4" id="KW-0560">Oxidoreductase</keyword>
<dbReference type="AlphaFoldDB" id="A0A521F9B9"/>
<dbReference type="InterPro" id="IPR008927">
    <property type="entry name" value="6-PGluconate_DH-like_C_sf"/>
</dbReference>
<comment type="similarity">
    <text evidence="1 4">Belongs to the pyrroline-5-carboxylate reductase family.</text>
</comment>
<dbReference type="SUPFAM" id="SSF51735">
    <property type="entry name" value="NAD(P)-binding Rossmann-fold domains"/>
    <property type="match status" value="1"/>
</dbReference>